<protein>
    <recommendedName>
        <fullName evidence="4">Phage tail tape measure protein domain-containing protein</fullName>
    </recommendedName>
</protein>
<evidence type="ECO:0000313" key="5">
    <source>
        <dbReference type="EMBL" id="ERN52825.1"/>
    </source>
</evidence>
<dbReference type="EMBL" id="ATAE01000031">
    <property type="protein sequence ID" value="ERN52825.1"/>
    <property type="molecule type" value="Genomic_DNA"/>
</dbReference>
<keyword evidence="3" id="KW-1133">Transmembrane helix</keyword>
<keyword evidence="2" id="KW-0175">Coiled coil</keyword>
<keyword evidence="3" id="KW-0812">Transmembrane</keyword>
<feature type="transmembrane region" description="Helical" evidence="3">
    <location>
        <begin position="533"/>
        <end position="561"/>
    </location>
</feature>
<dbReference type="AlphaFoldDB" id="U6SPM4"/>
<evidence type="ECO:0000259" key="4">
    <source>
        <dbReference type="Pfam" id="PF10145"/>
    </source>
</evidence>
<dbReference type="InterPro" id="IPR010090">
    <property type="entry name" value="Phage_tape_meas"/>
</dbReference>
<dbReference type="Proteomes" id="UP000017170">
    <property type="component" value="Unassembled WGS sequence"/>
</dbReference>
<dbReference type="PANTHER" id="PTHR37813:SF1">
    <property type="entry name" value="FELS-2 PROPHAGE PROTEIN"/>
    <property type="match status" value="1"/>
</dbReference>
<keyword evidence="1" id="KW-1188">Viral release from host cell</keyword>
<evidence type="ECO:0000256" key="2">
    <source>
        <dbReference type="SAM" id="Coils"/>
    </source>
</evidence>
<feature type="coiled-coil region" evidence="2">
    <location>
        <begin position="49"/>
        <end position="122"/>
    </location>
</feature>
<evidence type="ECO:0000313" key="6">
    <source>
        <dbReference type="Proteomes" id="UP000017170"/>
    </source>
</evidence>
<accession>U6SPM4</accession>
<gene>
    <name evidence="5" type="ORF">A33I_14105</name>
</gene>
<name>U6SPM4_9BACI</name>
<dbReference type="Pfam" id="PF10145">
    <property type="entry name" value="PhageMin_Tail"/>
    <property type="match status" value="1"/>
</dbReference>
<evidence type="ECO:0000256" key="1">
    <source>
        <dbReference type="ARBA" id="ARBA00022612"/>
    </source>
</evidence>
<keyword evidence="3" id="KW-0472">Membrane</keyword>
<dbReference type="NCBIfam" id="TIGR01760">
    <property type="entry name" value="tape_meas_TP901"/>
    <property type="match status" value="1"/>
</dbReference>
<comment type="caution">
    <text evidence="5">The sequence shown here is derived from an EMBL/GenBank/DDBJ whole genome shotgun (WGS) entry which is preliminary data.</text>
</comment>
<dbReference type="PANTHER" id="PTHR37813">
    <property type="entry name" value="FELS-2 PROPHAGE PROTEIN"/>
    <property type="match status" value="1"/>
</dbReference>
<sequence length="1152" mass="125829">MEVGALKTKITMDSAEFVQSMGSVQRQLKSLQQEQKAVTSSGTGFARGVDELRNKSDVLSRTLQLQQKQVLNLKQRYDEAKASTGENSKQTENAQIAYNKAVAEMKRTEEALRGVSAELERQTNPWNVLADNMEQTGQKLQTVGRNITDFGKSWSMRVTAPIAGAGALMLKTGMDFEEGMSQVQAVSGATGADLEKLEARARELGGTTSKSATEAAAGLSYMALAGWDTQQMLDGLEPILRLSEAGAMDLGRASDLATDSMAALQIEVKDLPRYLDNVAEASRSSNTSIQQLMEAYVVAGGNLAQFNVPLEESTAALGLLANRGLKGAEAGRALNAIMVNLTSGAGQAGTAMEELGLSAFDADGNFIGLEETLRLVKDRTKDMTDEQKAQYISMIAGKEHLKSFQGLLAGLDEEYGDLKTSVSEADGALNDMAKTMQDNAKGNVTQLKSAFEELSIQFAQHMIPTFTAGVEKVTELVQWFSELEDDTKKNIVTMSALAAAVGPVAIVFGNLTTGIGGLLTAGSAAIKMLKGPGGLAAGVGALANPVTLGVAAVAALSFGIYKYIDAQNEAKKVNLDAAYSMMEQADALEANVLRYDELRAASRLTVDEMGRLLDIQSELNTAQDPQVIERLQAEYEKLREKSGLTNDELNEMLGLNDKIIEQSPTVEQSFTNKGNAVIETTKAVHEYIQSLREMSLIELQEERVIQLEREKELINEQRALKEELNAIEQEMNTLLQYRDVSEEEAKARLDEINEKKRTGLLTEQEIAEANNEIWHLERIINGELADQLEALRTRREEIAKNIASKDEELAKLYEIDSAIAEILLKEIGVNEQGQEGVRIAEENLQKLREQKSELETLIQKEGDKSGEIREQITSLDRQISQHESIIGQIEKETNLSSEMTREAERYERQARHVTDALNAQERQLQQNNGRIDEGTGKATELTQELSKDVRKEVDVDDNGTAKAISEEARKPERKNITLVATALQGFSSLVSRAVAGIRVPGYAIGTEAAGGHKGGLFIAGEEGWELGRQGNNWELLGPGLYNRPAGYQVFTHDESKKIMNAATNIPAYATGISPLGETNRVINQLSNMDSRSRQSTFTDSRIVTLLQGILDGVRNGSSIFIDGREVARTTAPYMAEQTSLLEKRANRSRGRG</sequence>
<organism evidence="5 6">
    <name type="scientific">Alkalihalophilus marmarensis DSM 21297</name>
    <dbReference type="NCBI Taxonomy" id="1188261"/>
    <lineage>
        <taxon>Bacteria</taxon>
        <taxon>Bacillati</taxon>
        <taxon>Bacillota</taxon>
        <taxon>Bacilli</taxon>
        <taxon>Bacillales</taxon>
        <taxon>Bacillaceae</taxon>
        <taxon>Alkalihalophilus</taxon>
    </lineage>
</organism>
<feature type="coiled-coil region" evidence="2">
    <location>
        <begin position="781"/>
        <end position="864"/>
    </location>
</feature>
<reference evidence="5 6" key="1">
    <citation type="journal article" date="2013" name="Genome Announc.">
        <title>Genome Sequence of the Extreme Obligate Alkaliphile Bacillus marmarensis Strain DSM 21297.</title>
        <authorList>
            <person name="Wernick D.G."/>
            <person name="Choi K.Y."/>
            <person name="Tat C.A."/>
            <person name="Lafontaine Rivera J.G."/>
            <person name="Liao J.C."/>
        </authorList>
    </citation>
    <scope>NUCLEOTIDE SEQUENCE [LARGE SCALE GENOMIC DNA]</scope>
    <source>
        <strain evidence="5 6">DSM 21297</strain>
    </source>
</reference>
<dbReference type="SUPFAM" id="SSF57997">
    <property type="entry name" value="Tropomyosin"/>
    <property type="match status" value="1"/>
</dbReference>
<feature type="coiled-coil region" evidence="2">
    <location>
        <begin position="697"/>
        <end position="744"/>
    </location>
</feature>
<evidence type="ECO:0000256" key="3">
    <source>
        <dbReference type="SAM" id="Phobius"/>
    </source>
</evidence>
<feature type="domain" description="Phage tail tape measure protein" evidence="4">
    <location>
        <begin position="200"/>
        <end position="397"/>
    </location>
</feature>
<dbReference type="PATRIC" id="fig|1188261.3.peg.2248"/>
<feature type="transmembrane region" description="Helical" evidence="3">
    <location>
        <begin position="496"/>
        <end position="521"/>
    </location>
</feature>
<keyword evidence="6" id="KW-1185">Reference proteome</keyword>
<proteinExistence type="predicted"/>
<feature type="coiled-coil region" evidence="2">
    <location>
        <begin position="889"/>
        <end position="923"/>
    </location>
</feature>